<protein>
    <submittedName>
        <fullName evidence="1">Uncharacterized protein</fullName>
    </submittedName>
</protein>
<evidence type="ECO:0000313" key="1">
    <source>
        <dbReference type="EMBL" id="UQC85495.1"/>
    </source>
</evidence>
<keyword evidence="2" id="KW-1185">Reference proteome</keyword>
<evidence type="ECO:0000313" key="2">
    <source>
        <dbReference type="Proteomes" id="UP000830671"/>
    </source>
</evidence>
<dbReference type="Proteomes" id="UP000830671">
    <property type="component" value="Chromosome 5"/>
</dbReference>
<proteinExistence type="predicted"/>
<dbReference type="RefSeq" id="XP_049147109.1">
    <property type="nucleotide sequence ID" value="XM_049289964.1"/>
</dbReference>
<accession>A0A9Q8SYK9</accession>
<organism evidence="1 2">
    <name type="scientific">Colletotrichum lupini</name>
    <dbReference type="NCBI Taxonomy" id="145971"/>
    <lineage>
        <taxon>Eukaryota</taxon>
        <taxon>Fungi</taxon>
        <taxon>Dikarya</taxon>
        <taxon>Ascomycota</taxon>
        <taxon>Pezizomycotina</taxon>
        <taxon>Sordariomycetes</taxon>
        <taxon>Hypocreomycetidae</taxon>
        <taxon>Glomerellales</taxon>
        <taxon>Glomerellaceae</taxon>
        <taxon>Colletotrichum</taxon>
        <taxon>Colletotrichum acutatum species complex</taxon>
    </lineage>
</organism>
<gene>
    <name evidence="1" type="ORF">CLUP02_10993</name>
</gene>
<sequence>MGLMDLGTSSLSSARTYFPRGEWLDLVLISYALLLQFVSCHSYAERVRPLLDKFTEYGTVRACGLYHRW</sequence>
<dbReference type="GeneID" id="73344974"/>
<name>A0A9Q8SYK9_9PEZI</name>
<dbReference type="EMBL" id="CP019477">
    <property type="protein sequence ID" value="UQC85495.1"/>
    <property type="molecule type" value="Genomic_DNA"/>
</dbReference>
<dbReference type="AlphaFoldDB" id="A0A9Q8SYK9"/>
<dbReference type="KEGG" id="clup:CLUP02_10993"/>
<reference evidence="1" key="1">
    <citation type="journal article" date="2021" name="Mol. Plant Microbe Interact.">
        <title>Complete Genome Sequence of the Plant-Pathogenic Fungus Colletotrichum lupini.</title>
        <authorList>
            <person name="Baroncelli R."/>
            <person name="Pensec F."/>
            <person name="Da Lio D."/>
            <person name="Boufleur T."/>
            <person name="Vicente I."/>
            <person name="Sarrocco S."/>
            <person name="Picot A."/>
            <person name="Baraldi E."/>
            <person name="Sukno S."/>
            <person name="Thon M."/>
            <person name="Le Floch G."/>
        </authorList>
    </citation>
    <scope>NUCLEOTIDE SEQUENCE</scope>
    <source>
        <strain evidence="1">IMI 504893</strain>
    </source>
</reference>